<name>K1R081_MAGGI</name>
<evidence type="ECO:0000313" key="1">
    <source>
        <dbReference type="EMBL" id="EKC34500.1"/>
    </source>
</evidence>
<dbReference type="InParanoid" id="K1R081"/>
<dbReference type="AlphaFoldDB" id="K1R081"/>
<reference evidence="1" key="1">
    <citation type="journal article" date="2012" name="Nature">
        <title>The oyster genome reveals stress adaptation and complexity of shell formation.</title>
        <authorList>
            <person name="Zhang G."/>
            <person name="Fang X."/>
            <person name="Guo X."/>
            <person name="Li L."/>
            <person name="Luo R."/>
            <person name="Xu F."/>
            <person name="Yang P."/>
            <person name="Zhang L."/>
            <person name="Wang X."/>
            <person name="Qi H."/>
            <person name="Xiong Z."/>
            <person name="Que H."/>
            <person name="Xie Y."/>
            <person name="Holland P.W."/>
            <person name="Paps J."/>
            <person name="Zhu Y."/>
            <person name="Wu F."/>
            <person name="Chen Y."/>
            <person name="Wang J."/>
            <person name="Peng C."/>
            <person name="Meng J."/>
            <person name="Yang L."/>
            <person name="Liu J."/>
            <person name="Wen B."/>
            <person name="Zhang N."/>
            <person name="Huang Z."/>
            <person name="Zhu Q."/>
            <person name="Feng Y."/>
            <person name="Mount A."/>
            <person name="Hedgecock D."/>
            <person name="Xu Z."/>
            <person name="Liu Y."/>
            <person name="Domazet-Loso T."/>
            <person name="Du Y."/>
            <person name="Sun X."/>
            <person name="Zhang S."/>
            <person name="Liu B."/>
            <person name="Cheng P."/>
            <person name="Jiang X."/>
            <person name="Li J."/>
            <person name="Fan D."/>
            <person name="Wang W."/>
            <person name="Fu W."/>
            <person name="Wang T."/>
            <person name="Wang B."/>
            <person name="Zhang J."/>
            <person name="Peng Z."/>
            <person name="Li Y."/>
            <person name="Li N."/>
            <person name="Wang J."/>
            <person name="Chen M."/>
            <person name="He Y."/>
            <person name="Tan F."/>
            <person name="Song X."/>
            <person name="Zheng Q."/>
            <person name="Huang R."/>
            <person name="Yang H."/>
            <person name="Du X."/>
            <person name="Chen L."/>
            <person name="Yang M."/>
            <person name="Gaffney P.M."/>
            <person name="Wang S."/>
            <person name="Luo L."/>
            <person name="She Z."/>
            <person name="Ming Y."/>
            <person name="Huang W."/>
            <person name="Zhang S."/>
            <person name="Huang B."/>
            <person name="Zhang Y."/>
            <person name="Qu T."/>
            <person name="Ni P."/>
            <person name="Miao G."/>
            <person name="Wang J."/>
            <person name="Wang Q."/>
            <person name="Steinberg C.E."/>
            <person name="Wang H."/>
            <person name="Li N."/>
            <person name="Qian L."/>
            <person name="Zhang G."/>
            <person name="Li Y."/>
            <person name="Yang H."/>
            <person name="Liu X."/>
            <person name="Wang J."/>
            <person name="Yin Y."/>
            <person name="Wang J."/>
        </authorList>
    </citation>
    <scope>NUCLEOTIDE SEQUENCE [LARGE SCALE GENOMIC DNA]</scope>
    <source>
        <strain evidence="1">05x7-T-G4-1.051#20</strain>
    </source>
</reference>
<sequence>MAVLEGDCEDSVSDSAKSCQTQSCTNCGGDGSCNMNSVCNNGCLPGFYSLACAQSCGKCGGNGSCNRLSRFCDESSCLPRYFGPLCIQLCPLNCGGDGSCDFQTANCLQGCKSRFSGTRCELSVACPSSTCRDPCQSINGGICTSGCRSGYFGEICNRVCNCQNNGACVQDTGVCESISQTTSVTVPTKFSDGKTAYQRAPAEGDPNNYGS</sequence>
<organism evidence="1">
    <name type="scientific">Magallana gigas</name>
    <name type="common">Pacific oyster</name>
    <name type="synonym">Crassostrea gigas</name>
    <dbReference type="NCBI Taxonomy" id="29159"/>
    <lineage>
        <taxon>Eukaryota</taxon>
        <taxon>Metazoa</taxon>
        <taxon>Spiralia</taxon>
        <taxon>Lophotrochozoa</taxon>
        <taxon>Mollusca</taxon>
        <taxon>Bivalvia</taxon>
        <taxon>Autobranchia</taxon>
        <taxon>Pteriomorphia</taxon>
        <taxon>Ostreida</taxon>
        <taxon>Ostreoidea</taxon>
        <taxon>Ostreidae</taxon>
        <taxon>Magallana</taxon>
    </lineage>
</organism>
<proteinExistence type="predicted"/>
<gene>
    <name evidence="1" type="ORF">CGI_10016268</name>
</gene>
<protein>
    <submittedName>
        <fullName evidence="1">Putative fat-like cadherin-related tumor suppressor-like protein</fullName>
    </submittedName>
</protein>
<accession>K1R081</accession>
<dbReference type="EMBL" id="JH817125">
    <property type="protein sequence ID" value="EKC34500.1"/>
    <property type="molecule type" value="Genomic_DNA"/>
</dbReference>
<dbReference type="HOGENOM" id="CLU_1088075_0_0_1"/>